<reference evidence="1 2" key="1">
    <citation type="submission" date="2018-10" db="EMBL/GenBank/DDBJ databases">
        <title>Propagation and draft genome sequences of three atypical Erhlichia ruminantium isolates.</title>
        <authorList>
            <person name="Liebenberg J."/>
            <person name="Steyn H."/>
            <person name="Josemans A."/>
            <person name="Zweygarth E."/>
        </authorList>
    </citation>
    <scope>NUCLEOTIDE SEQUENCE [LARGE SCALE GENOMIC DNA]</scope>
    <source>
        <strain evidence="1 2">Omatjenne</strain>
    </source>
</reference>
<dbReference type="EMBL" id="CP033455">
    <property type="protein sequence ID" value="QGR03136.1"/>
    <property type="molecule type" value="Genomic_DNA"/>
</dbReference>
<dbReference type="RefSeq" id="WP_158406299.1">
    <property type="nucleotide sequence ID" value="NZ_CP033454.1"/>
</dbReference>
<proteinExistence type="predicted"/>
<sequence>MKKNTVFPTKHNISLKLEVGNKVNSFCSHNIYKVTAKAEDNSEITMPSKNYFFVGNKFYVPYNNYVNDEYLAIPNEYRYIKIYKTQNTDKETEKPHYILVICNQYGKEYSYNYHQFYIQPENIIEVSKETNLEEYYKIQQEYNGVPLFKVIPESHNNNISTTRAVITNLHNVNTQIAKLSPESLQYKHYHSFTNDKFILSYSDITKHQINNDGSITLHNIKHDITQKIIEDNPIFLVVHNGNFYFTDKKQDGKLVDDYNTAIKVLQHANFEVDADPCRSNNIDMNKPFIFKVVKGDLDPDINKNIANVALKDQQIPLIPKDNNTHLFFNKDNSFEYYNNIREVIREDAAPSGFTKPFFKIVDETLDSNNIYLSIKLDKHDKTKIYFSDQQGNTIFNLPDTTLKQHISSLFHIDDTQQNIHTTSTEDLTDTTIDNFNPHNKLQDDKHVISEEKLLIPHEDSIDSNLSTEHQERKTHLITDKTPNTTHFPLTKEKITIENDIGDSQHHTPLNLMYDEILDFYKAIKENYNHDYILNAFNNIIKHYGTPQQSHENNAHISKYSHISIDHYDFGLLQ</sequence>
<organism evidence="1 2">
    <name type="scientific">Ehrlichia ruminantium</name>
    <name type="common">heartwater rickettsia</name>
    <name type="synonym">Cowdria ruminantium</name>
    <dbReference type="NCBI Taxonomy" id="779"/>
    <lineage>
        <taxon>Bacteria</taxon>
        <taxon>Pseudomonadati</taxon>
        <taxon>Pseudomonadota</taxon>
        <taxon>Alphaproteobacteria</taxon>
        <taxon>Rickettsiales</taxon>
        <taxon>Anaplasmataceae</taxon>
        <taxon>Ehrlichia</taxon>
    </lineage>
</organism>
<dbReference type="AlphaFoldDB" id="A0AAE6Q8Q6"/>
<evidence type="ECO:0000313" key="1">
    <source>
        <dbReference type="EMBL" id="QGR03136.1"/>
    </source>
</evidence>
<gene>
    <name evidence="1" type="ORF">EDL80_00705</name>
</gene>
<dbReference type="Proteomes" id="UP000422822">
    <property type="component" value="Chromosome"/>
</dbReference>
<keyword evidence="2" id="KW-1185">Reference proteome</keyword>
<evidence type="ECO:0000313" key="2">
    <source>
        <dbReference type="Proteomes" id="UP000422822"/>
    </source>
</evidence>
<name>A0AAE6Q8Q6_EHRRU</name>
<accession>A0AAE6Q8Q6</accession>
<protein>
    <submittedName>
        <fullName evidence="1">Uncharacterized protein</fullName>
    </submittedName>
</protein>